<dbReference type="EMBL" id="LT859958">
    <property type="protein sequence ID" value="SMX53908.1"/>
    <property type="molecule type" value="Genomic_DNA"/>
</dbReference>
<evidence type="ECO:0000313" key="4">
    <source>
        <dbReference type="Proteomes" id="UP000195514"/>
    </source>
</evidence>
<dbReference type="GO" id="GO:0006567">
    <property type="term" value="P:L-threonine catabolic process"/>
    <property type="evidence" value="ECO:0007669"/>
    <property type="project" value="TreeGrafter"/>
</dbReference>
<dbReference type="Gene3D" id="3.40.50.720">
    <property type="entry name" value="NAD(P)-binding Rossmann-like Domain"/>
    <property type="match status" value="1"/>
</dbReference>
<dbReference type="RefSeq" id="WP_087861815.1">
    <property type="nucleotide sequence ID" value="NZ_LT859958.1"/>
</dbReference>
<dbReference type="SUPFAM" id="SSF51735">
    <property type="entry name" value="NAD(P)-binding Rossmann-fold domains"/>
    <property type="match status" value="1"/>
</dbReference>
<name>A0A1Y6K4W4_9CHLR</name>
<evidence type="ECO:0000256" key="1">
    <source>
        <dbReference type="ARBA" id="ARBA00007637"/>
    </source>
</evidence>
<dbReference type="AlphaFoldDB" id="A0A1Y6K4W4"/>
<keyword evidence="4" id="KW-1185">Reference proteome</keyword>
<protein>
    <submittedName>
        <fullName evidence="3">Putative L-threonine dehydrogenase</fullName>
    </submittedName>
</protein>
<organism evidence="3 4">
    <name type="scientific">Candidatus Brevifilum fermentans</name>
    <dbReference type="NCBI Taxonomy" id="1986204"/>
    <lineage>
        <taxon>Bacteria</taxon>
        <taxon>Bacillati</taxon>
        <taxon>Chloroflexota</taxon>
        <taxon>Anaerolineae</taxon>
        <taxon>Anaerolineales</taxon>
        <taxon>Anaerolineaceae</taxon>
        <taxon>Candidatus Brevifilum</taxon>
    </lineage>
</organism>
<dbReference type="KEGG" id="abat:CFX1CAM_0843"/>
<comment type="similarity">
    <text evidence="1">Belongs to the NAD(P)-dependent epimerase/dehydratase family.</text>
</comment>
<evidence type="ECO:0000313" key="3">
    <source>
        <dbReference type="EMBL" id="SMX53908.1"/>
    </source>
</evidence>
<dbReference type="InterPro" id="IPR001509">
    <property type="entry name" value="Epimerase_deHydtase"/>
</dbReference>
<evidence type="ECO:0000259" key="2">
    <source>
        <dbReference type="Pfam" id="PF01370"/>
    </source>
</evidence>
<feature type="domain" description="NAD-dependent epimerase/dehydratase" evidence="2">
    <location>
        <begin position="6"/>
        <end position="263"/>
    </location>
</feature>
<dbReference type="GO" id="GO:0008743">
    <property type="term" value="F:L-threonine 3-dehydrogenase activity"/>
    <property type="evidence" value="ECO:0007669"/>
    <property type="project" value="TreeGrafter"/>
</dbReference>
<proteinExistence type="inferred from homology"/>
<dbReference type="InterPro" id="IPR051225">
    <property type="entry name" value="NAD(P)_epim/dehydratase"/>
</dbReference>
<dbReference type="PANTHER" id="PTHR42687">
    <property type="entry name" value="L-THREONINE 3-DEHYDROGENASE"/>
    <property type="match status" value="1"/>
</dbReference>
<gene>
    <name evidence="3" type="ORF">CFX1CAM_0843</name>
</gene>
<dbReference type="PANTHER" id="PTHR42687:SF1">
    <property type="entry name" value="L-THREONINE 3-DEHYDROGENASE, MITOCHONDRIAL"/>
    <property type="match status" value="1"/>
</dbReference>
<reference evidence="4" key="1">
    <citation type="submission" date="2017-05" db="EMBL/GenBank/DDBJ databases">
        <authorList>
            <person name="Kirkegaard R."/>
            <person name="Mcilroy J S."/>
        </authorList>
    </citation>
    <scope>NUCLEOTIDE SEQUENCE [LARGE SCALE GENOMIC DNA]</scope>
</reference>
<dbReference type="Proteomes" id="UP000195514">
    <property type="component" value="Chromosome I"/>
</dbReference>
<dbReference type="OrthoDB" id="9779902at2"/>
<accession>A0A1Y6K4W4</accession>
<dbReference type="Pfam" id="PF01370">
    <property type="entry name" value="Epimerase"/>
    <property type="match status" value="1"/>
</dbReference>
<sequence length="339" mass="38090">MRQKVVLITGANGEMGHGLIQVLSKQADTNIVALDVVPLDRALRNLVSTYIVGDVLDQMLLGRLVVEHEIAIIYHLASILSTKAEYNPETAHRINVEGTLNLLRLAVEQSQWQGESVKFIYPSSIAAYGIPTLKDKAEAGAVVESDWNFPTTMYGCNKLYCEHLGRYYNSHYRQLAADHDGKQTVDFRAIRFPGLISAETVPTGGTSDYGPEMLHAAARGEEYNCFVRPETIIPFMVMPDAIKALVCLAASPKNRLSKFVYNITSFSITAQQFFDIVKAAFPEAKIHFAVDEARQKIVDSWPECVDDSAARNDWDWSPDYDCERSFEEYLIPAIRKRYQ</sequence>
<dbReference type="InterPro" id="IPR036291">
    <property type="entry name" value="NAD(P)-bd_dom_sf"/>
</dbReference>